<dbReference type="Pfam" id="PF24317">
    <property type="entry name" value="PSI_Plexin-B"/>
    <property type="match status" value="1"/>
</dbReference>
<keyword evidence="6 17" id="KW-0732">Signal</keyword>
<dbReference type="GO" id="GO:0030334">
    <property type="term" value="P:regulation of cell migration"/>
    <property type="evidence" value="ECO:0007669"/>
    <property type="project" value="TreeGrafter"/>
</dbReference>
<evidence type="ECO:0000313" key="19">
    <source>
        <dbReference type="Proteomes" id="UP001318040"/>
    </source>
</evidence>
<feature type="coiled-coil region" evidence="14">
    <location>
        <begin position="1298"/>
        <end position="1325"/>
    </location>
</feature>
<keyword evidence="5 16" id="KW-0812">Transmembrane</keyword>
<reference evidence="20" key="1">
    <citation type="submission" date="2025-08" db="UniProtKB">
        <authorList>
            <consortium name="RefSeq"/>
        </authorList>
    </citation>
    <scope>IDENTIFICATION</scope>
    <source>
        <tissue evidence="20">Sperm</tissue>
    </source>
</reference>
<keyword evidence="14" id="KW-0175">Coiled coil</keyword>
<dbReference type="RefSeq" id="XP_032819376.1">
    <property type="nucleotide sequence ID" value="XM_032963485.1"/>
</dbReference>
<dbReference type="Proteomes" id="UP001318040">
    <property type="component" value="Chromosome 30"/>
</dbReference>
<keyword evidence="19" id="KW-1185">Reference proteome</keyword>
<dbReference type="InterPro" id="IPR046800">
    <property type="entry name" value="Plexin_RBD"/>
</dbReference>
<feature type="region of interest" description="Disordered" evidence="15">
    <location>
        <begin position="1066"/>
        <end position="1086"/>
    </location>
</feature>
<dbReference type="SUPFAM" id="SSF48350">
    <property type="entry name" value="GTPase activation domain, GAP"/>
    <property type="match status" value="1"/>
</dbReference>
<dbReference type="InterPro" id="IPR002909">
    <property type="entry name" value="IPT_dom"/>
</dbReference>
<evidence type="ECO:0000259" key="18">
    <source>
        <dbReference type="PROSITE" id="PS51004"/>
    </source>
</evidence>
<dbReference type="PROSITE" id="PS51004">
    <property type="entry name" value="SEMA"/>
    <property type="match status" value="1"/>
</dbReference>
<dbReference type="InterPro" id="IPR015943">
    <property type="entry name" value="WD40/YVTN_repeat-like_dom_sf"/>
</dbReference>
<sequence length="1913" mass="210995">MRTPRCLLTPASALLALLCYCVPVCWGADAATTAITVSTPTALNHLLVDNETGRVYVGAVNFVYQFDAFLTRQSELGTGPVNDSKECLPPLEHCKDTQLANNSNMLLVLDRSGGSLVVCGSVHHGTCAKLAPDDVSQKTFWVESPTYSQTVVSSNASVRVVGFVAPGVGGEDMLFVGSGMAPYKLWPMCTRHLHQLPAGDAFTVADRAHIVGEHSTYHFAFAAAFAHAGHAYFVFARHESTLSTSPFTSYVARVCLGDDTYQSYVEAPLSCRDGASAYPLAQDAYLAEGVGSELARSLAGGGGDGDGDGTGPVLFVAFAATQGHGGLPLNESALCLFPLGRIAAVMKRARVSCYQGSDKDSHVQYISLPCRKEGEDSEARYPCGSEHLATPITSKVPTDGTFLGRNNDACITAVAVTTEEERTYAFLGTNKGQLSRAFIADKDGFKDSITLLSVPGAIKQDMELSNDSKYIYVMAENNVSRVPVSSCRQHADCVSCVAARDPYCGWCVLEGRCSRRSECRSSDEPNRWRWSYDKECLRVEEVAPANISWVVQQEITLQVDGLPALGDGETYTCSFLHHNVPATLSGSSLACHTPEIGALTWNGTDHMVVPLVLRFEGVEVAASSFTYFNCNAVAQTRRNAPCAACVGSPWSCHWCVHSHECTHEPSCEEGPIIHNAQHELAVPMKGPDSCPCLESFSSASLVPARFSTALAFVARNLNLLETQMPAFECLVTVDGKSHAVGAQASDVASSETVITCDVAQYDYDEAAMEVPADVTVRWTSQFNIDNHNDLQVTLYKCGEGRRDCSQCLAANASYGCQWCGAEPTCVYNKTCAAPLSACPAPNIVRVEPTTGALQGGTRLTVWGHDMGQRVDDVEAVTVAGAPCPLVVELYEISIRVVCLLSSVSAVTQGPVELKLRGFDSAAVAPRLFSYQDPRPREFLPVKGPRAGGTMLRVLGDDLLSGSAADVSVTVGNAICRNVEVTESEVKCRTSSYPEPGEAEVVLNYGPLAQRRLSGLYTYTLDPEVHNVEPKESFISGGRTILVTGTNLDSVEQPLVRVEVVAAASSWSTPVSSDPSNDAARRRRSRRWARRSRAVAASSTLCRPGTAQRHRKPQGTAVLAEDCCEVLNETSMSCYSPSVSAVVPPGASTRLLFIMDDLQLDYGQFRYVSDPKMLPLNHEDPSKPYKFKPGSLIVAKGENLKQAISQVEVRATLGDQECEIRTLTDNDLYCNPSASAPTPKRTVNFTVNMGYLEYNLGPVEYDMEVTNNFPFEAQVGVGVAATVLILLVIAVILIYRRKSKKALRDYKKVQIQLESLETNVRDQCKKQFTDLMTEMNDVSSDLLGMGIPFRDYKLYTERIFFPGSSSPLSRSLDVSEARRQTVEQGLSQLSCLLNSKPFLTKFIHTLERQPTFSARDRGCVASLLTVALHGNLEYYTDILKTLLNDLMEQYVAKNPKLMLRRTETVVEKMLTNWMSICLYKFLKETAGESLFTLFKAIKHQVEKGPVDVVLGKAKYSLNDNRLLGEDVEYQQLMLNVTVQGSMEEQPTSVRLLDCDSIHQAKEKILEQVYKNLPFSQRPAICDVDLEWRNGYAGHLVLSDEDVTSVSHGRWKRVNTLQHYKVPDGATVALVQRFKSSHVQDQHRDHCVGERTPMLEDGDEGGFQRWHLVKSTDDVEVHRSKRSSMRDRDRTKVIPEIYLTRLLSMKGILQKFVDDFFRVVLSTSRPVPPAVKYFFDFLDEAAERHGIEDPETIHIWKTNSLPLRFWVNILKNPNFVFDVQVSDIVDASLSVIAQTFMDSCTTQEQKLGRDSPINKLLYAREISGYKKMVEKYYADIRQMVPVRDEDMRTELSEESRNNSNDLNSMVALHELYTYVNKYYDQVITALEDDPHTQKMQLAYRLQQVAAAVENKVTDL</sequence>
<feature type="domain" description="Sema" evidence="18">
    <location>
        <begin position="21"/>
        <end position="484"/>
    </location>
</feature>
<dbReference type="FunFam" id="2.60.40.10:FF:000868">
    <property type="entry name" value="Plexin D1"/>
    <property type="match status" value="1"/>
</dbReference>
<dbReference type="FunFam" id="2.60.40.10:FF:000131">
    <property type="entry name" value="Plexin A2"/>
    <property type="match status" value="1"/>
</dbReference>
<comment type="caution">
    <text evidence="13">Lacks conserved residue(s) required for the propagation of feature annotation.</text>
</comment>
<accession>A0AAJ7TM50</accession>
<evidence type="ECO:0000256" key="15">
    <source>
        <dbReference type="SAM" id="MobiDB-lite"/>
    </source>
</evidence>
<dbReference type="Gene3D" id="1.10.506.10">
    <property type="entry name" value="GTPase Activation - p120gap, domain 1"/>
    <property type="match status" value="1"/>
</dbReference>
<dbReference type="GO" id="GO:0008360">
    <property type="term" value="P:regulation of cell shape"/>
    <property type="evidence" value="ECO:0007669"/>
    <property type="project" value="TreeGrafter"/>
</dbReference>
<comment type="similarity">
    <text evidence="2">Belongs to the plexin family.</text>
</comment>
<dbReference type="SMART" id="SM00429">
    <property type="entry name" value="IPT"/>
    <property type="match status" value="3"/>
</dbReference>
<dbReference type="InterPro" id="IPR041362">
    <property type="entry name" value="TIG2_plexin"/>
</dbReference>
<evidence type="ECO:0000256" key="8">
    <source>
        <dbReference type="ARBA" id="ARBA00022989"/>
    </source>
</evidence>
<dbReference type="InterPro" id="IPR013548">
    <property type="entry name" value="Plexin_cytoplasmic_RasGAP_dom"/>
</dbReference>
<evidence type="ECO:0000256" key="10">
    <source>
        <dbReference type="ARBA" id="ARBA00023157"/>
    </source>
</evidence>
<comment type="subcellular location">
    <subcellularLocation>
        <location evidence="1">Cell membrane</location>
        <topology evidence="1">Single-pass type I membrane protein</topology>
    </subcellularLocation>
</comment>
<dbReference type="SUPFAM" id="SSF81296">
    <property type="entry name" value="E set domains"/>
    <property type="match status" value="3"/>
</dbReference>
<dbReference type="GO" id="GO:0050772">
    <property type="term" value="P:positive regulation of axonogenesis"/>
    <property type="evidence" value="ECO:0007669"/>
    <property type="project" value="TreeGrafter"/>
</dbReference>
<evidence type="ECO:0000256" key="6">
    <source>
        <dbReference type="ARBA" id="ARBA00022729"/>
    </source>
</evidence>
<feature type="chain" id="PRO_5042581358" evidence="17">
    <location>
        <begin position="28"/>
        <end position="1913"/>
    </location>
</feature>
<evidence type="ECO:0000256" key="4">
    <source>
        <dbReference type="ARBA" id="ARBA00022553"/>
    </source>
</evidence>
<feature type="signal peptide" evidence="17">
    <location>
        <begin position="1"/>
        <end position="27"/>
    </location>
</feature>
<keyword evidence="9 16" id="KW-0472">Membrane</keyword>
<dbReference type="PANTHER" id="PTHR22625">
    <property type="entry name" value="PLEXIN"/>
    <property type="match status" value="1"/>
</dbReference>
<dbReference type="InterPro" id="IPR013783">
    <property type="entry name" value="Ig-like_fold"/>
</dbReference>
<dbReference type="SMART" id="SM00630">
    <property type="entry name" value="Sema"/>
    <property type="match status" value="1"/>
</dbReference>
<feature type="compositionally biased region" description="Low complexity" evidence="15">
    <location>
        <begin position="1066"/>
        <end position="1075"/>
    </location>
</feature>
<dbReference type="Pfam" id="PF24479">
    <property type="entry name" value="PSI_PlexinA-B"/>
    <property type="match status" value="1"/>
</dbReference>
<keyword evidence="10" id="KW-1015">Disulfide bond</keyword>
<dbReference type="Pfam" id="PF20170">
    <property type="entry name" value="Plexin_RBD"/>
    <property type="match status" value="1"/>
</dbReference>
<dbReference type="Gene3D" id="2.60.40.10">
    <property type="entry name" value="Immunoglobulins"/>
    <property type="match status" value="4"/>
</dbReference>
<evidence type="ECO:0000256" key="3">
    <source>
        <dbReference type="ARBA" id="ARBA00022475"/>
    </source>
</evidence>
<gene>
    <name evidence="20" type="primary">LOC116947576</name>
</gene>
<evidence type="ECO:0000256" key="17">
    <source>
        <dbReference type="SAM" id="SignalP"/>
    </source>
</evidence>
<dbReference type="GO" id="GO:0017154">
    <property type="term" value="F:semaphorin receptor activity"/>
    <property type="evidence" value="ECO:0007669"/>
    <property type="project" value="InterPro"/>
</dbReference>
<evidence type="ECO:0000256" key="1">
    <source>
        <dbReference type="ARBA" id="ARBA00004251"/>
    </source>
</evidence>
<dbReference type="InterPro" id="IPR014756">
    <property type="entry name" value="Ig_E-set"/>
</dbReference>
<evidence type="ECO:0000256" key="13">
    <source>
        <dbReference type="PROSITE-ProRule" id="PRU00352"/>
    </source>
</evidence>
<evidence type="ECO:0000313" key="20">
    <source>
        <dbReference type="RefSeq" id="XP_032819376.1"/>
    </source>
</evidence>
<dbReference type="InterPro" id="IPR002165">
    <property type="entry name" value="Plexin_repeat"/>
</dbReference>
<dbReference type="FunFam" id="2.60.40.10:FF:000203">
    <property type="entry name" value="Plexin B2"/>
    <property type="match status" value="1"/>
</dbReference>
<dbReference type="InterPro" id="IPR016201">
    <property type="entry name" value="PSI"/>
</dbReference>
<keyword evidence="8 16" id="KW-1133">Transmembrane helix</keyword>
<dbReference type="GO" id="GO:0007162">
    <property type="term" value="P:negative regulation of cell adhesion"/>
    <property type="evidence" value="ECO:0007669"/>
    <property type="project" value="TreeGrafter"/>
</dbReference>
<dbReference type="Pfam" id="PF01833">
    <property type="entry name" value="TIG"/>
    <property type="match status" value="3"/>
</dbReference>
<dbReference type="Pfam" id="PF18020">
    <property type="entry name" value="TIG_2"/>
    <property type="match status" value="1"/>
</dbReference>
<dbReference type="Pfam" id="PF01437">
    <property type="entry name" value="PSI"/>
    <property type="match status" value="1"/>
</dbReference>
<evidence type="ECO:0000256" key="7">
    <source>
        <dbReference type="ARBA" id="ARBA00022737"/>
    </source>
</evidence>
<dbReference type="InterPro" id="IPR057533">
    <property type="entry name" value="PSI_Plexin-B"/>
</dbReference>
<dbReference type="PANTHER" id="PTHR22625:SF36">
    <property type="entry name" value="PLEXIN-B1"/>
    <property type="match status" value="1"/>
</dbReference>
<dbReference type="Pfam" id="PF17960">
    <property type="entry name" value="TIG_plexin"/>
    <property type="match status" value="1"/>
</dbReference>
<evidence type="ECO:0000256" key="9">
    <source>
        <dbReference type="ARBA" id="ARBA00023136"/>
    </source>
</evidence>
<dbReference type="GO" id="GO:0005886">
    <property type="term" value="C:plasma membrane"/>
    <property type="evidence" value="ECO:0007669"/>
    <property type="project" value="UniProtKB-SubCell"/>
</dbReference>
<dbReference type="SUPFAM" id="SSF101912">
    <property type="entry name" value="Sema domain"/>
    <property type="match status" value="1"/>
</dbReference>
<dbReference type="Pfam" id="PF08337">
    <property type="entry name" value="Plexin_cytopl"/>
    <property type="match status" value="1"/>
</dbReference>
<keyword evidence="3" id="KW-1003">Cell membrane</keyword>
<dbReference type="InterPro" id="IPR036352">
    <property type="entry name" value="Semap_dom_sf"/>
</dbReference>
<evidence type="ECO:0000256" key="11">
    <source>
        <dbReference type="ARBA" id="ARBA00023170"/>
    </source>
</evidence>
<dbReference type="FunFam" id="1.10.506.10:FF:000012">
    <property type="entry name" value="Plexin B1"/>
    <property type="match status" value="1"/>
</dbReference>
<evidence type="ECO:0000256" key="14">
    <source>
        <dbReference type="SAM" id="Coils"/>
    </source>
</evidence>
<evidence type="ECO:0000256" key="16">
    <source>
        <dbReference type="SAM" id="Phobius"/>
    </source>
</evidence>
<name>A0AAJ7TM50_PETMA</name>
<dbReference type="Gene3D" id="3.10.20.90">
    <property type="entry name" value="Phosphatidylinositol 3-kinase Catalytic Subunit, Chain A, domain 1"/>
    <property type="match status" value="1"/>
</dbReference>
<dbReference type="InterPro" id="IPR008936">
    <property type="entry name" value="Rho_GTPase_activation_prot"/>
</dbReference>
<dbReference type="InterPro" id="IPR041019">
    <property type="entry name" value="TIG1_plexin"/>
</dbReference>
<evidence type="ECO:0000256" key="5">
    <source>
        <dbReference type="ARBA" id="ARBA00022692"/>
    </source>
</evidence>
<evidence type="ECO:0000256" key="12">
    <source>
        <dbReference type="ARBA" id="ARBA00023180"/>
    </source>
</evidence>
<keyword evidence="7" id="KW-0677">Repeat</keyword>
<feature type="transmembrane region" description="Helical" evidence="16">
    <location>
        <begin position="1274"/>
        <end position="1294"/>
    </location>
</feature>
<proteinExistence type="inferred from homology"/>
<dbReference type="CDD" id="cd00603">
    <property type="entry name" value="IPT_PCSR"/>
    <property type="match status" value="1"/>
</dbReference>
<keyword evidence="11" id="KW-0675">Receptor</keyword>
<dbReference type="Gene3D" id="2.130.10.10">
    <property type="entry name" value="YVTN repeat-like/Quinoprotein amine dehydrogenase"/>
    <property type="match status" value="1"/>
</dbReference>
<dbReference type="GO" id="GO:0002116">
    <property type="term" value="C:semaphorin receptor complex"/>
    <property type="evidence" value="ECO:0007669"/>
    <property type="project" value="TreeGrafter"/>
</dbReference>
<keyword evidence="4" id="KW-0597">Phosphoprotein</keyword>
<evidence type="ECO:0000256" key="2">
    <source>
        <dbReference type="ARBA" id="ARBA00010297"/>
    </source>
</evidence>
<keyword evidence="12" id="KW-0325">Glycoprotein</keyword>
<organism evidence="19 20">
    <name type="scientific">Petromyzon marinus</name>
    <name type="common">Sea lamprey</name>
    <dbReference type="NCBI Taxonomy" id="7757"/>
    <lineage>
        <taxon>Eukaryota</taxon>
        <taxon>Metazoa</taxon>
        <taxon>Chordata</taxon>
        <taxon>Craniata</taxon>
        <taxon>Vertebrata</taxon>
        <taxon>Cyclostomata</taxon>
        <taxon>Hyperoartia</taxon>
        <taxon>Petromyzontiformes</taxon>
        <taxon>Petromyzontidae</taxon>
        <taxon>Petromyzon</taxon>
    </lineage>
</organism>
<dbReference type="InterPro" id="IPR001627">
    <property type="entry name" value="Semap_dom"/>
</dbReference>
<dbReference type="SUPFAM" id="SSF103575">
    <property type="entry name" value="Plexin repeat"/>
    <property type="match status" value="1"/>
</dbReference>
<dbReference type="SMART" id="SM00423">
    <property type="entry name" value="PSI"/>
    <property type="match status" value="3"/>
</dbReference>
<protein>
    <submittedName>
        <fullName evidence="20">Plexin-B3-like isoform X2</fullName>
    </submittedName>
</protein>
<dbReference type="InterPro" id="IPR031148">
    <property type="entry name" value="Plexin"/>
</dbReference>
<dbReference type="Pfam" id="PF01403">
    <property type="entry name" value="Sema"/>
    <property type="match status" value="1"/>
</dbReference>